<keyword evidence="4" id="KW-1185">Reference proteome</keyword>
<dbReference type="EMBL" id="CP002364">
    <property type="protein sequence ID" value="ADW19035.1"/>
    <property type="molecule type" value="Genomic_DNA"/>
</dbReference>
<dbReference type="RefSeq" id="WP_015725560.1">
    <property type="nucleotide sequence ID" value="NC_014972.1"/>
</dbReference>
<feature type="region of interest" description="Disordered" evidence="1">
    <location>
        <begin position="147"/>
        <end position="171"/>
    </location>
</feature>
<evidence type="ECO:0000313" key="3">
    <source>
        <dbReference type="EMBL" id="ADW19035.1"/>
    </source>
</evidence>
<sequence>MFALRKVLVSTALSLTLIAPAAALAEEKPASPSAPPAASSSLDGVALQGKVLETMNSNGYTYLQVDAAQGKIWVAIPETSVKTGQTVNCKPGMTMHNFTSKTLNRSFEAIVFSPGLEKEAQEGGQPAADAKTDAKGTGFDAALQAEGRGAQGGQGGDAGAGDLGPSTGSAGAVVPSAHVNVNKATGPNSFSVGECFEQGKELHGKTVRVRGKVMKISRMIMGKNWLHIQDGTGNPLKNQHDLVVTTMEDPGEDSVVTVEGTLASERDFGAGYKYDVIIEDAKVEK</sequence>
<name>A0A7U3YPB4_DESPD</name>
<gene>
    <name evidence="3" type="ordered locus">Despr_2902</name>
</gene>
<feature type="chain" id="PRO_5031009158" description="DNA-binding protein" evidence="2">
    <location>
        <begin position="26"/>
        <end position="285"/>
    </location>
</feature>
<feature type="signal peptide" evidence="2">
    <location>
        <begin position="1"/>
        <end position="25"/>
    </location>
</feature>
<dbReference type="AlphaFoldDB" id="A0A7U3YPB4"/>
<evidence type="ECO:0000256" key="1">
    <source>
        <dbReference type="SAM" id="MobiDB-lite"/>
    </source>
</evidence>
<proteinExistence type="predicted"/>
<organism evidence="3 4">
    <name type="scientific">Desulfobulbus propionicus (strain ATCC 33891 / DSM 2032 / VKM B-1956 / 1pr3)</name>
    <dbReference type="NCBI Taxonomy" id="577650"/>
    <lineage>
        <taxon>Bacteria</taxon>
        <taxon>Pseudomonadati</taxon>
        <taxon>Thermodesulfobacteriota</taxon>
        <taxon>Desulfobulbia</taxon>
        <taxon>Desulfobulbales</taxon>
        <taxon>Desulfobulbaceae</taxon>
        <taxon>Desulfobulbus</taxon>
    </lineage>
</organism>
<reference evidence="3 4" key="1">
    <citation type="journal article" date="2011" name="Stand. Genomic Sci.">
        <title>Complete genome sequence of Desulfobulbus propionicus type strain (1pr3).</title>
        <authorList>
            <person name="Pagani I."/>
            <person name="Lapidus A."/>
            <person name="Nolan M."/>
            <person name="Lucas S."/>
            <person name="Hammon N."/>
            <person name="Deshpande S."/>
            <person name="Cheng J.F."/>
            <person name="Chertkov O."/>
            <person name="Davenport K."/>
            <person name="Tapia R."/>
            <person name="Han C."/>
            <person name="Goodwin L."/>
            <person name="Pitluck S."/>
            <person name="Liolios K."/>
            <person name="Mavromatis K."/>
            <person name="Ivanova N."/>
            <person name="Mikhailova N."/>
            <person name="Pati A."/>
            <person name="Chen A."/>
            <person name="Palaniappan K."/>
            <person name="Land M."/>
            <person name="Hauser L."/>
            <person name="Chang Y.J."/>
            <person name="Jeffries C.D."/>
            <person name="Detter J.C."/>
            <person name="Brambilla E."/>
            <person name="Kannan K.P."/>
            <person name="Djao O.D."/>
            <person name="Rohde M."/>
            <person name="Pukall R."/>
            <person name="Spring S."/>
            <person name="Goker M."/>
            <person name="Sikorski J."/>
            <person name="Woyke T."/>
            <person name="Bristow J."/>
            <person name="Eisen J.A."/>
            <person name="Markowitz V."/>
            <person name="Hugenholtz P."/>
            <person name="Kyrpides N.C."/>
            <person name="Klenk H.P."/>
        </authorList>
    </citation>
    <scope>NUCLEOTIDE SEQUENCE [LARGE SCALE GENOMIC DNA]</scope>
    <source>
        <strain evidence="4">ATCC 33891 / DSM 2032 / 1pr3</strain>
    </source>
</reference>
<evidence type="ECO:0008006" key="5">
    <source>
        <dbReference type="Google" id="ProtNLM"/>
    </source>
</evidence>
<evidence type="ECO:0000313" key="4">
    <source>
        <dbReference type="Proteomes" id="UP000006365"/>
    </source>
</evidence>
<feature type="compositionally biased region" description="Gly residues" evidence="1">
    <location>
        <begin position="149"/>
        <end position="162"/>
    </location>
</feature>
<keyword evidence="2" id="KW-0732">Signal</keyword>
<protein>
    <recommendedName>
        <fullName evidence="5">DNA-binding protein</fullName>
    </recommendedName>
</protein>
<dbReference type="Proteomes" id="UP000006365">
    <property type="component" value="Chromosome"/>
</dbReference>
<evidence type="ECO:0000256" key="2">
    <source>
        <dbReference type="SAM" id="SignalP"/>
    </source>
</evidence>
<accession>A0A7U3YPB4</accession>
<dbReference type="KEGG" id="dpr:Despr_2902"/>